<dbReference type="Pfam" id="PF12625">
    <property type="entry name" value="Arabinose_bd"/>
    <property type="match status" value="1"/>
</dbReference>
<dbReference type="RefSeq" id="WP_316702646.1">
    <property type="nucleotide sequence ID" value="NZ_CP136336.1"/>
</dbReference>
<name>A0ABZ0CXW5_9BURK</name>
<sequence>MKHAGATISLAYVTALLEAAGVSPSQSSKLLRAHGVPEDDTARLTEQQFAQFYRAMAVALDDELLGLFSRPMRPGALKYVCLALLDAKNLNVVLHRWACMYRVVQDDFHVEIANQGDTARIALVQMPGGLPCRPFTADLILKLIHGVISWLSARRLPLLQVEFHFPEPAFAADYQVLYPGPVAFGRREPALVMDAKVLQLPIRRTRPQLAEFLQRAPEDWMFARAHKVRLAQRVHQYLAERLPLAATADGAAEALGVSVRTLHRRLAEEGATFQRIKDEFRRERALHLLTKEATPISHISEQLGFDSVAAFHRAFRGWTGDTPGAFRSTDGLRA</sequence>
<dbReference type="InterPro" id="IPR009057">
    <property type="entry name" value="Homeodomain-like_sf"/>
</dbReference>
<gene>
    <name evidence="5" type="ORF">RXV79_06820</name>
</gene>
<keyword evidence="3" id="KW-0804">Transcription</keyword>
<proteinExistence type="predicted"/>
<evidence type="ECO:0000313" key="5">
    <source>
        <dbReference type="EMBL" id="WOB09770.1"/>
    </source>
</evidence>
<dbReference type="Gene3D" id="1.10.10.60">
    <property type="entry name" value="Homeodomain-like"/>
    <property type="match status" value="1"/>
</dbReference>
<dbReference type="PANTHER" id="PTHR47894:SF1">
    <property type="entry name" value="HTH-TYPE TRANSCRIPTIONAL REGULATOR VQSM"/>
    <property type="match status" value="1"/>
</dbReference>
<dbReference type="Proteomes" id="UP001303946">
    <property type="component" value="Chromosome"/>
</dbReference>
<dbReference type="InterPro" id="IPR032687">
    <property type="entry name" value="AraC-type_N"/>
</dbReference>
<dbReference type="EMBL" id="CP136336">
    <property type="protein sequence ID" value="WOB09770.1"/>
    <property type="molecule type" value="Genomic_DNA"/>
</dbReference>
<dbReference type="SMART" id="SM00342">
    <property type="entry name" value="HTH_ARAC"/>
    <property type="match status" value="1"/>
</dbReference>
<evidence type="ECO:0000256" key="2">
    <source>
        <dbReference type="ARBA" id="ARBA00023125"/>
    </source>
</evidence>
<evidence type="ECO:0000313" key="6">
    <source>
        <dbReference type="Proteomes" id="UP001303946"/>
    </source>
</evidence>
<dbReference type="Pfam" id="PF12833">
    <property type="entry name" value="HTH_18"/>
    <property type="match status" value="1"/>
</dbReference>
<dbReference type="PROSITE" id="PS01124">
    <property type="entry name" value="HTH_ARAC_FAMILY_2"/>
    <property type="match status" value="1"/>
</dbReference>
<feature type="domain" description="HTH araC/xylS-type" evidence="4">
    <location>
        <begin position="232"/>
        <end position="329"/>
    </location>
</feature>
<evidence type="ECO:0000256" key="1">
    <source>
        <dbReference type="ARBA" id="ARBA00023015"/>
    </source>
</evidence>
<accession>A0ABZ0CXW5</accession>
<keyword evidence="6" id="KW-1185">Reference proteome</keyword>
<evidence type="ECO:0000256" key="3">
    <source>
        <dbReference type="ARBA" id="ARBA00023163"/>
    </source>
</evidence>
<organism evidence="5 6">
    <name type="scientific">Piscinibacter gummiphilus</name>
    <dbReference type="NCBI Taxonomy" id="946333"/>
    <lineage>
        <taxon>Bacteria</taxon>
        <taxon>Pseudomonadati</taxon>
        <taxon>Pseudomonadota</taxon>
        <taxon>Betaproteobacteria</taxon>
        <taxon>Burkholderiales</taxon>
        <taxon>Sphaerotilaceae</taxon>
        <taxon>Piscinibacter</taxon>
    </lineage>
</organism>
<evidence type="ECO:0000259" key="4">
    <source>
        <dbReference type="PROSITE" id="PS01124"/>
    </source>
</evidence>
<dbReference type="PANTHER" id="PTHR47894">
    <property type="entry name" value="HTH-TYPE TRANSCRIPTIONAL REGULATOR GADX"/>
    <property type="match status" value="1"/>
</dbReference>
<protein>
    <submittedName>
        <fullName evidence="5">AraC family transcriptional regulator ligand-binding domain-containing protein</fullName>
    </submittedName>
</protein>
<reference evidence="5 6" key="1">
    <citation type="submission" date="2023-10" db="EMBL/GenBank/DDBJ databases">
        <title>Bacteria for the degradation of biodegradable plastic PBAT(Polybutylene adipate terephthalate).</title>
        <authorList>
            <person name="Weon H.-Y."/>
            <person name="Yeon J."/>
        </authorList>
    </citation>
    <scope>NUCLEOTIDE SEQUENCE [LARGE SCALE GENOMIC DNA]</scope>
    <source>
        <strain evidence="5 6">SBD 7-3</strain>
    </source>
</reference>
<dbReference type="InterPro" id="IPR018060">
    <property type="entry name" value="HTH_AraC"/>
</dbReference>
<dbReference type="SUPFAM" id="SSF46689">
    <property type="entry name" value="Homeodomain-like"/>
    <property type="match status" value="1"/>
</dbReference>
<keyword evidence="1" id="KW-0805">Transcription regulation</keyword>
<keyword evidence="2" id="KW-0238">DNA-binding</keyword>